<evidence type="ECO:0000256" key="2">
    <source>
        <dbReference type="ARBA" id="ARBA00007668"/>
    </source>
</evidence>
<dbReference type="PANTHER" id="PTHR34559:SF1">
    <property type="entry name" value="OS06G0175900 PROTEIN"/>
    <property type="match status" value="1"/>
</dbReference>
<dbReference type="InterPro" id="IPR020101">
    <property type="entry name" value="Cyt_b-c1_8-plants"/>
</dbReference>
<dbReference type="OrthoDB" id="1841852at2759"/>
<proteinExistence type="inferred from homology"/>
<dbReference type="EMBL" id="CAID01000012">
    <property type="protein sequence ID" value="CEF99844.1"/>
    <property type="molecule type" value="Genomic_DNA"/>
</dbReference>
<keyword evidence="8" id="KW-1133">Transmembrane helix</keyword>
<evidence type="ECO:0000256" key="8">
    <source>
        <dbReference type="ARBA" id="ARBA00022989"/>
    </source>
</evidence>
<name>A0A090MCP9_OSTTA</name>
<dbReference type="PANTHER" id="PTHR34559">
    <property type="entry name" value="CYTOCHROME B-C1 COMPLEX SUBUNIT 8"/>
    <property type="match status" value="1"/>
</dbReference>
<accession>A0A454Y6T5</accession>
<dbReference type="AlphaFoldDB" id="A0A090MCP9"/>
<keyword evidence="7" id="KW-0249">Electron transport</keyword>
<evidence type="ECO:0000256" key="9">
    <source>
        <dbReference type="ARBA" id="ARBA00023128"/>
    </source>
</evidence>
<gene>
    <name evidence="12" type="ORF">BE221DRAFT_195048</name>
    <name evidence="11" type="ORF">OT_ostta12g01240</name>
</gene>
<reference evidence="11" key="2">
    <citation type="journal article" date="2014" name="BMC Genomics">
        <title>An improved genome of the model marine alga Ostreococcus tauri unfolds by assessing Illumina de novo assemblies.</title>
        <authorList>
            <person name="Blanc-Mathieu R."/>
            <person name="Verhelst B."/>
            <person name="Derelle E."/>
            <person name="Rombauts S."/>
            <person name="Bouget F.Y."/>
            <person name="Carre I."/>
            <person name="Chateau A."/>
            <person name="Eyre-Walker A."/>
            <person name="Grimsley N."/>
            <person name="Moreau H."/>
            <person name="Piegu B."/>
            <person name="Rivals E."/>
            <person name="Schackwitz W."/>
            <person name="Van de Peer Y."/>
            <person name="Piganeau G."/>
        </authorList>
    </citation>
    <scope>NUCLEOTIDE SEQUENCE</scope>
    <source>
        <strain evidence="11">RCC4221</strain>
    </source>
</reference>
<accession>A0A1Y5I0F5</accession>
<keyword evidence="5" id="KW-0812">Transmembrane</keyword>
<keyword evidence="9" id="KW-0496">Mitochondrion</keyword>
<keyword evidence="13" id="KW-1185">Reference proteome</keyword>
<dbReference type="Gene3D" id="1.20.5.210">
    <property type="entry name" value="Cytochrome b-c1 complex subunit 8"/>
    <property type="match status" value="1"/>
</dbReference>
<dbReference type="STRING" id="70448.A0A090MCP9"/>
<reference evidence="12" key="3">
    <citation type="submission" date="2017-04" db="EMBL/GenBank/DDBJ databases">
        <title>Population genomics of picophytoplankton unveils novel chromosome hypervariability.</title>
        <authorList>
            <consortium name="DOE Joint Genome Institute"/>
            <person name="Blanc-Mathieu R."/>
            <person name="Krasovec M."/>
            <person name="Hebrard M."/>
            <person name="Yau S."/>
            <person name="Desgranges E."/>
            <person name="Martin J."/>
            <person name="Schackwitz W."/>
            <person name="Kuo A."/>
            <person name="Salin G."/>
            <person name="Donnadieu C."/>
            <person name="Desdevises Y."/>
            <person name="Sanchez-Ferandin S."/>
            <person name="Moreau H."/>
            <person name="Rivals E."/>
            <person name="Grigoriev I.V."/>
            <person name="Grimsley N."/>
            <person name="Eyre-Walker A."/>
            <person name="Piganeau G."/>
        </authorList>
    </citation>
    <scope>NUCLEOTIDE SEQUENCE [LARGE SCALE GENOMIC DNA]</scope>
    <source>
        <strain evidence="12">RCC 1115</strain>
    </source>
</reference>
<dbReference type="InParanoid" id="A0A090MCP9"/>
<protein>
    <submittedName>
        <fullName evidence="11 12">Cytochrome b-c1 complex subunit 8</fullName>
    </submittedName>
</protein>
<reference evidence="11 13" key="1">
    <citation type="journal article" date="2006" name="Proc. Natl. Acad. Sci. U.S.A.">
        <title>Genome analysis of the smallest free-living eukaryote Ostreococcus tauri unveils many unique features.</title>
        <authorList>
            <person name="Derelle E."/>
            <person name="Ferraz C."/>
            <person name="Rombauts S."/>
            <person name="Rouze P."/>
            <person name="Worden A.Z."/>
            <person name="Robbens S."/>
            <person name="Partensky F."/>
            <person name="Degroeve S."/>
            <person name="Echeynie S."/>
            <person name="Cooke R."/>
            <person name="Saeys Y."/>
            <person name="Wuyts J."/>
            <person name="Jabbari K."/>
            <person name="Bowler C."/>
            <person name="Panaud O."/>
            <person name="Piegu B."/>
            <person name="Ball S.G."/>
            <person name="Ral J.-P."/>
            <person name="Bouget F.-Y."/>
            <person name="Piganeau G."/>
            <person name="De Baets B."/>
            <person name="Picard A."/>
            <person name="Delseny M."/>
            <person name="Demaille J."/>
            <person name="Van de Peer Y."/>
            <person name="Moreau H."/>
        </authorList>
    </citation>
    <scope>NUCLEOTIDE SEQUENCE [LARGE SCALE GENOMIC DNA]</scope>
    <source>
        <strain evidence="11 13">OTTH0595</strain>
    </source>
</reference>
<sequence>MAKIPARLRSVTYTLSPMRTGVMHGLFKDWASGMAKRVTENAVDVGLFCALPTIATVMYASNYKEQEKLHHRY</sequence>
<dbReference type="Proteomes" id="UP000195557">
    <property type="component" value="Unassembled WGS sequence"/>
</dbReference>
<evidence type="ECO:0000313" key="11">
    <source>
        <dbReference type="EMBL" id="CEF99844.1"/>
    </source>
</evidence>
<keyword evidence="4" id="KW-0679">Respiratory chain</keyword>
<evidence type="ECO:0000256" key="5">
    <source>
        <dbReference type="ARBA" id="ARBA00022692"/>
    </source>
</evidence>
<accession>A0A090MCP9</accession>
<evidence type="ECO:0000313" key="12">
    <source>
        <dbReference type="EMBL" id="OUS43046.1"/>
    </source>
</evidence>
<evidence type="ECO:0000256" key="6">
    <source>
        <dbReference type="ARBA" id="ARBA00022792"/>
    </source>
</evidence>
<evidence type="ECO:0000256" key="7">
    <source>
        <dbReference type="ARBA" id="ARBA00022982"/>
    </source>
</evidence>
<evidence type="ECO:0000256" key="1">
    <source>
        <dbReference type="ARBA" id="ARBA00004434"/>
    </source>
</evidence>
<dbReference type="InterPro" id="IPR036642">
    <property type="entry name" value="Cyt_bc1_su8_sf"/>
</dbReference>
<dbReference type="GO" id="GO:0045275">
    <property type="term" value="C:respiratory chain complex III"/>
    <property type="evidence" value="ECO:0007669"/>
    <property type="project" value="InterPro"/>
</dbReference>
<comment type="similarity">
    <text evidence="2">Belongs to the UQCRQ/QCR8 family.</text>
</comment>
<dbReference type="GO" id="GO:0005743">
    <property type="term" value="C:mitochondrial inner membrane"/>
    <property type="evidence" value="ECO:0007669"/>
    <property type="project" value="UniProtKB-SubCell"/>
</dbReference>
<organism evidence="11 13">
    <name type="scientific">Ostreococcus tauri</name>
    <name type="common">Marine green alga</name>
    <dbReference type="NCBI Taxonomy" id="70448"/>
    <lineage>
        <taxon>Eukaryota</taxon>
        <taxon>Viridiplantae</taxon>
        <taxon>Chlorophyta</taxon>
        <taxon>Mamiellophyceae</taxon>
        <taxon>Mamiellales</taxon>
        <taxon>Bathycoccaceae</taxon>
        <taxon>Ostreococcus</taxon>
    </lineage>
</organism>
<evidence type="ECO:0000256" key="4">
    <source>
        <dbReference type="ARBA" id="ARBA00022660"/>
    </source>
</evidence>
<evidence type="ECO:0000256" key="3">
    <source>
        <dbReference type="ARBA" id="ARBA00022448"/>
    </source>
</evidence>
<evidence type="ECO:0000313" key="13">
    <source>
        <dbReference type="Proteomes" id="UP000009170"/>
    </source>
</evidence>
<dbReference type="EMBL" id="KZ155835">
    <property type="protein sequence ID" value="OUS43046.1"/>
    <property type="molecule type" value="Genomic_DNA"/>
</dbReference>
<dbReference type="FunCoup" id="A0A090MCP9">
    <property type="interactions" value="289"/>
</dbReference>
<dbReference type="GO" id="GO:0006122">
    <property type="term" value="P:mitochondrial electron transport, ubiquinol to cytochrome c"/>
    <property type="evidence" value="ECO:0007669"/>
    <property type="project" value="InterPro"/>
</dbReference>
<dbReference type="Pfam" id="PF10890">
    <property type="entry name" value="Cyt_b-c1_8"/>
    <property type="match status" value="1"/>
</dbReference>
<evidence type="ECO:0000256" key="10">
    <source>
        <dbReference type="ARBA" id="ARBA00023136"/>
    </source>
</evidence>
<keyword evidence="6" id="KW-0999">Mitochondrion inner membrane</keyword>
<keyword evidence="10" id="KW-0472">Membrane</keyword>
<dbReference type="Proteomes" id="UP000009170">
    <property type="component" value="Unassembled WGS sequence"/>
</dbReference>
<comment type="subcellular location">
    <subcellularLocation>
        <location evidence="1">Mitochondrion inner membrane</location>
        <topology evidence="1">Single-pass membrane protein</topology>
    </subcellularLocation>
</comment>
<keyword evidence="3" id="KW-0813">Transport</keyword>